<feature type="region of interest" description="Disordered" evidence="1">
    <location>
        <begin position="463"/>
        <end position="491"/>
    </location>
</feature>
<evidence type="ECO:0000313" key="2">
    <source>
        <dbReference type="EMBL" id="SMR55599.1"/>
    </source>
</evidence>
<feature type="compositionally biased region" description="Acidic residues" evidence="1">
    <location>
        <begin position="476"/>
        <end position="491"/>
    </location>
</feature>
<evidence type="ECO:0000313" key="3">
    <source>
        <dbReference type="Proteomes" id="UP000245764"/>
    </source>
</evidence>
<dbReference type="AlphaFoldDB" id="A0A2H1GPV2"/>
<protein>
    <submittedName>
        <fullName evidence="2">Uncharacterized protein</fullName>
    </submittedName>
</protein>
<feature type="region of interest" description="Disordered" evidence="1">
    <location>
        <begin position="200"/>
        <end position="222"/>
    </location>
</feature>
<dbReference type="Proteomes" id="UP000245764">
    <property type="component" value="Chromosome 7"/>
</dbReference>
<gene>
    <name evidence="2" type="ORF">ZT1E4_G7947</name>
</gene>
<proteinExistence type="predicted"/>
<organism evidence="2 3">
    <name type="scientific">Zymoseptoria tritici ST99CH_1E4</name>
    <dbReference type="NCBI Taxonomy" id="1276532"/>
    <lineage>
        <taxon>Eukaryota</taxon>
        <taxon>Fungi</taxon>
        <taxon>Dikarya</taxon>
        <taxon>Ascomycota</taxon>
        <taxon>Pezizomycotina</taxon>
        <taxon>Dothideomycetes</taxon>
        <taxon>Dothideomycetidae</taxon>
        <taxon>Mycosphaerellales</taxon>
        <taxon>Mycosphaerellaceae</taxon>
        <taxon>Zymoseptoria</taxon>
    </lineage>
</organism>
<sequence>MKKLQVTRCALDDTKRFLLLFPPYPPPVLLQSSPQLCAGTSHLLSTSPPSSSFELDMEIYTRVPGTPVSLAARNLNISPSKPSFARVSKPRPKAHASNQCLPPTDMLPEQVEPEEMANLIHEHPHEFNEHKHSVKMEEIKQHKEAVGKREQAVKKREQLLDIREMSLATRDMVMKSREQKASTNELDQDLREEELDAREEDITAREEAVAQSEQEAVTRSKEMDIRQLSQDLRDDDLDKREKFLFERENAVAKRQKEMSVFEDWLTLEESNSMVPIGRRAMQILARVDEVEEEEIAEEEHIDRPHAPAFGQTTNSHDEESMLRSINEEDQPDEEVVEEVDHAAEFEDTSTDRQAVAERQECNTVSILRWLNQDPTLSIGQSNVHIRFESPLQQRADLMPWKEVTTNLDSTESGSVSGSSKTSDDAFSDLADEFELISDFPSPPNGVCPFGTIDDEEVRGLVKPLPALPTGAGSDSSEQDSDDVPAQQEQEEEEVSFISYIDSLSDTEVAEVAHIDTATTVAIHSPGRSVLFDLGNGNRATTTGSVQWVAGHKMRRMKGVMDLRKISGDVLMRR</sequence>
<evidence type="ECO:0000256" key="1">
    <source>
        <dbReference type="SAM" id="MobiDB-lite"/>
    </source>
</evidence>
<name>A0A2H1GPV2_ZYMTR</name>
<accession>A0A2H1GPV2</accession>
<reference evidence="3" key="1">
    <citation type="submission" date="2017-05" db="EMBL/GenBank/DDBJ databases">
        <authorList>
            <person name="Song R."/>
            <person name="Chenine A.L."/>
            <person name="Ruprecht R.M."/>
        </authorList>
    </citation>
    <scope>NUCLEOTIDE SEQUENCE [LARGE SCALE GENOMIC DNA]</scope>
</reference>
<dbReference type="EMBL" id="LT854259">
    <property type="protein sequence ID" value="SMR55599.1"/>
    <property type="molecule type" value="Genomic_DNA"/>
</dbReference>
<feature type="region of interest" description="Disordered" evidence="1">
    <location>
        <begin position="81"/>
        <end position="104"/>
    </location>
</feature>